<reference evidence="1" key="1">
    <citation type="submission" date="2020-05" db="EMBL/GenBank/DDBJ databases">
        <authorList>
            <person name="Chiriac C."/>
            <person name="Salcher M."/>
            <person name="Ghai R."/>
            <person name="Kavagutti S V."/>
        </authorList>
    </citation>
    <scope>NUCLEOTIDE SEQUENCE</scope>
</reference>
<evidence type="ECO:0000313" key="1">
    <source>
        <dbReference type="EMBL" id="CAB4181138.1"/>
    </source>
</evidence>
<protein>
    <recommendedName>
        <fullName evidence="2">Baseplate tail tube cap</fullName>
    </recommendedName>
</protein>
<evidence type="ECO:0008006" key="2">
    <source>
        <dbReference type="Google" id="ProtNLM"/>
    </source>
</evidence>
<sequence>MGTLSFLGDVLKYGGVGEAALQAYNYNNDPNNSAGAQYFMGNFVYPSDLVNEDIGRNAYISIKFKSYERRSIFAQPFLRARGGITLPLPSSLQDATSVNWNASTKSAQSAAAGAAMEQLIKPTDNNPYGGASNAFRGSVKDRTANALDAGGAGAAAYGLSTLSDMFGGAGAQLLGLKGLAQNPFMTMLFQSPNFKSHSFTWILAPKNAQESATINAIISSFKFNMLPGLSGGGTGGVMFSYPNIADIQLYPSNSYLYKFKPCAVKSVTADFAPNGPSFFRDTFAPTHISLSVEFQEIEMWTKEALTDSPMNGDFDSALFAAASKGVDAITNSFKDTSNIVKQDNETYPNPRGNPSDS</sequence>
<proteinExistence type="predicted"/>
<organism evidence="1">
    <name type="scientific">uncultured Caudovirales phage</name>
    <dbReference type="NCBI Taxonomy" id="2100421"/>
    <lineage>
        <taxon>Viruses</taxon>
        <taxon>Duplodnaviria</taxon>
        <taxon>Heunggongvirae</taxon>
        <taxon>Uroviricota</taxon>
        <taxon>Caudoviricetes</taxon>
        <taxon>Peduoviridae</taxon>
        <taxon>Maltschvirus</taxon>
        <taxon>Maltschvirus maltsch</taxon>
    </lineage>
</organism>
<gene>
    <name evidence="1" type="ORF">UFOVP1071_13</name>
</gene>
<name>A0A6J5QJF8_9CAUD</name>
<accession>A0A6J5QJF8</accession>
<dbReference type="EMBL" id="LR797022">
    <property type="protein sequence ID" value="CAB4181138.1"/>
    <property type="molecule type" value="Genomic_DNA"/>
</dbReference>